<dbReference type="PRINTS" id="PR00742">
    <property type="entry name" value="GLHYDRLASE35"/>
</dbReference>
<reference evidence="12 13" key="1">
    <citation type="submission" date="2024-04" db="EMBL/GenBank/DDBJ databases">
        <authorList>
            <person name="Rising A."/>
            <person name="Reimegard J."/>
            <person name="Sonavane S."/>
            <person name="Akerstrom W."/>
            <person name="Nylinder S."/>
            <person name="Hedman E."/>
            <person name="Kallberg Y."/>
        </authorList>
    </citation>
    <scope>NUCLEOTIDE SEQUENCE [LARGE SCALE GENOMIC DNA]</scope>
</reference>
<feature type="chain" id="PRO_5043584375" description="Beta-galactosidase" evidence="8">
    <location>
        <begin position="20"/>
        <end position="634"/>
    </location>
</feature>
<keyword evidence="5" id="KW-0326">Glycosidase</keyword>
<dbReference type="GO" id="GO:0005975">
    <property type="term" value="P:carbohydrate metabolic process"/>
    <property type="evidence" value="ECO:0007669"/>
    <property type="project" value="InterPro"/>
</dbReference>
<keyword evidence="2 8" id="KW-0732">Signal</keyword>
<dbReference type="SUPFAM" id="SSF51445">
    <property type="entry name" value="(Trans)glycosidases"/>
    <property type="match status" value="1"/>
</dbReference>
<dbReference type="FunFam" id="2.60.120.260:FF:000021">
    <property type="entry name" value="Beta-galactosidase"/>
    <property type="match status" value="1"/>
</dbReference>
<keyword evidence="13" id="KW-1185">Reference proteome</keyword>
<dbReference type="InterPro" id="IPR048912">
    <property type="entry name" value="BetaGal1-like_ABD1"/>
</dbReference>
<evidence type="ECO:0000256" key="8">
    <source>
        <dbReference type="SAM" id="SignalP"/>
    </source>
</evidence>
<dbReference type="AlphaFoldDB" id="A0AAV2BX56"/>
<dbReference type="Pfam" id="PF21317">
    <property type="entry name" value="BetaGal_ABD_1"/>
    <property type="match status" value="1"/>
</dbReference>
<evidence type="ECO:0000313" key="12">
    <source>
        <dbReference type="EMBL" id="CAL1300239.1"/>
    </source>
</evidence>
<evidence type="ECO:0008006" key="14">
    <source>
        <dbReference type="Google" id="ProtNLM"/>
    </source>
</evidence>
<dbReference type="InterPro" id="IPR026283">
    <property type="entry name" value="B-gal_1-like"/>
</dbReference>
<dbReference type="InterPro" id="IPR008979">
    <property type="entry name" value="Galactose-bd-like_sf"/>
</dbReference>
<evidence type="ECO:0000259" key="10">
    <source>
        <dbReference type="Pfam" id="PF21317"/>
    </source>
</evidence>
<dbReference type="FunFam" id="3.20.20.80:FF:000017">
    <property type="entry name" value="Beta-galactosidase"/>
    <property type="match status" value="1"/>
</dbReference>
<organism evidence="12 13">
    <name type="scientific">Larinioides sclopetarius</name>
    <dbReference type="NCBI Taxonomy" id="280406"/>
    <lineage>
        <taxon>Eukaryota</taxon>
        <taxon>Metazoa</taxon>
        <taxon>Ecdysozoa</taxon>
        <taxon>Arthropoda</taxon>
        <taxon>Chelicerata</taxon>
        <taxon>Arachnida</taxon>
        <taxon>Araneae</taxon>
        <taxon>Araneomorphae</taxon>
        <taxon>Entelegynae</taxon>
        <taxon>Araneoidea</taxon>
        <taxon>Araneidae</taxon>
        <taxon>Larinioides</taxon>
    </lineage>
</organism>
<dbReference type="Proteomes" id="UP001497382">
    <property type="component" value="Unassembled WGS sequence"/>
</dbReference>
<feature type="domain" description="Beta-galactosidase galactose-binding" evidence="11">
    <location>
        <begin position="536"/>
        <end position="593"/>
    </location>
</feature>
<dbReference type="InterPro" id="IPR001944">
    <property type="entry name" value="Glycoside_Hdrlase_35"/>
</dbReference>
<feature type="active site" description="Proton donor" evidence="6">
    <location>
        <position position="187"/>
    </location>
</feature>
<keyword evidence="4" id="KW-0325">Glycoprotein</keyword>
<accession>A0AAV2BX56</accession>
<evidence type="ECO:0000259" key="9">
    <source>
        <dbReference type="Pfam" id="PF01301"/>
    </source>
</evidence>
<name>A0AAV2BX56_9ARAC</name>
<comment type="similarity">
    <text evidence="1 7">Belongs to the glycosyl hydrolase 35 family.</text>
</comment>
<feature type="active site" description="Nucleophile" evidence="6">
    <location>
        <position position="266"/>
    </location>
</feature>
<gene>
    <name evidence="12" type="ORF">LARSCL_LOCUS21838</name>
</gene>
<protein>
    <recommendedName>
        <fullName evidence="14">Beta-galactosidase</fullName>
    </recommendedName>
</protein>
<evidence type="ECO:0000256" key="7">
    <source>
        <dbReference type="RuleBase" id="RU003679"/>
    </source>
</evidence>
<dbReference type="EMBL" id="CAXIEN010000542">
    <property type="protein sequence ID" value="CAL1300239.1"/>
    <property type="molecule type" value="Genomic_DNA"/>
</dbReference>
<dbReference type="PANTHER" id="PTHR23421">
    <property type="entry name" value="BETA-GALACTOSIDASE RELATED"/>
    <property type="match status" value="1"/>
</dbReference>
<evidence type="ECO:0000313" key="13">
    <source>
        <dbReference type="Proteomes" id="UP001497382"/>
    </source>
</evidence>
<dbReference type="InterPro" id="IPR031330">
    <property type="entry name" value="Gly_Hdrlase_35_cat"/>
</dbReference>
<dbReference type="Gene3D" id="3.20.20.80">
    <property type="entry name" value="Glycosidases"/>
    <property type="match status" value="1"/>
</dbReference>
<dbReference type="Pfam" id="PF01301">
    <property type="entry name" value="Glyco_hydro_35"/>
    <property type="match status" value="1"/>
</dbReference>
<evidence type="ECO:0000256" key="6">
    <source>
        <dbReference type="PIRSR" id="PIRSR006336-1"/>
    </source>
</evidence>
<evidence type="ECO:0000256" key="4">
    <source>
        <dbReference type="ARBA" id="ARBA00023180"/>
    </source>
</evidence>
<evidence type="ECO:0000259" key="11">
    <source>
        <dbReference type="Pfam" id="PF21467"/>
    </source>
</evidence>
<dbReference type="GO" id="GO:0004565">
    <property type="term" value="F:beta-galactosidase activity"/>
    <property type="evidence" value="ECO:0007669"/>
    <property type="project" value="InterPro"/>
</dbReference>
<dbReference type="Pfam" id="PF21467">
    <property type="entry name" value="BetaGal_gal-bd"/>
    <property type="match status" value="1"/>
</dbReference>
<dbReference type="Gene3D" id="2.60.120.260">
    <property type="entry name" value="Galactose-binding domain-like"/>
    <property type="match status" value="2"/>
</dbReference>
<sequence>MNLCLFLFLTTACVKSVFSRSFTVDYEKNTFLKDGKPFRYISGTLHYFQVPSEFWYDRLHKMKMAGLNTVQTYAEWNHHEPELNVYNFDGDYNLPKFLKTAQDLGMLVVFRAGPYIDAERDMGGLPYWLLREHPDMNLRTFDPKFIKYVDKWYSVLFPLIEPFLYNNGGPIITLQTTIIVFPQIENEYGFYGCDAEYKSYLRDYAKKALKNNVVLFTTDAAGSNLLTCGKVDEVLSSIDFGSGANVTHNFQMLRWNQASGPLINSEFYPGWMDHWGQPHSTASTDAVVKTLKEMLKANASVNIYPFHGGTNFGFAVGSNLGNTFQPIITSYDFDAPLNEAGDPTNKYYAIRKAIGKFFPLPPGPLPQPSPKMQLPAIVMKKVMSLWDLISISDYSVFSPYPLSFEDLSHPYGFVLYRTTVSFRTPDPAVLTVKGIADRAYVYVNKVLQGVLTREQKIESIPIQVLKGQDIEILVENQGRVAFGDIHDRKGIIHNATLGSKTLVNWTMIPVPLDFDSMQKIKAWKNKNLTADSASVPAIYSGEFNIPNDSQIFDSFLKVDGWHKGIAFLNNFNLGKYWPIVGPQLTLYAPSTLFSTLPASNYITLLELQNAPCDGSGTCTVQFVDNPILNGPTPE</sequence>
<feature type="signal peptide" evidence="8">
    <location>
        <begin position="1"/>
        <end position="19"/>
    </location>
</feature>
<dbReference type="InterPro" id="IPR017853">
    <property type="entry name" value="GH"/>
</dbReference>
<comment type="caution">
    <text evidence="12">The sequence shown here is derived from an EMBL/GenBank/DDBJ whole genome shotgun (WGS) entry which is preliminary data.</text>
</comment>
<feature type="domain" description="Beta-galactosidase 1-like first all-beta" evidence="10">
    <location>
        <begin position="401"/>
        <end position="510"/>
    </location>
</feature>
<keyword evidence="3" id="KW-0378">Hydrolase</keyword>
<evidence type="ECO:0000256" key="5">
    <source>
        <dbReference type="ARBA" id="ARBA00023295"/>
    </source>
</evidence>
<dbReference type="PIRSF" id="PIRSF006336">
    <property type="entry name" value="B-gal"/>
    <property type="match status" value="1"/>
</dbReference>
<dbReference type="InterPro" id="IPR048913">
    <property type="entry name" value="BetaGal_gal-bd"/>
</dbReference>
<evidence type="ECO:0000256" key="1">
    <source>
        <dbReference type="ARBA" id="ARBA00009809"/>
    </source>
</evidence>
<dbReference type="SUPFAM" id="SSF49785">
    <property type="entry name" value="Galactose-binding domain-like"/>
    <property type="match status" value="1"/>
</dbReference>
<evidence type="ECO:0000256" key="3">
    <source>
        <dbReference type="ARBA" id="ARBA00022801"/>
    </source>
</evidence>
<evidence type="ECO:0000256" key="2">
    <source>
        <dbReference type="ARBA" id="ARBA00022729"/>
    </source>
</evidence>
<feature type="domain" description="Glycoside hydrolase 35 catalytic" evidence="9">
    <location>
        <begin position="30"/>
        <end position="355"/>
    </location>
</feature>
<proteinExistence type="inferred from homology"/>